<dbReference type="EMBL" id="JXNT01000002">
    <property type="protein sequence ID" value="ODM22009.1"/>
    <property type="molecule type" value="Genomic_DNA"/>
</dbReference>
<evidence type="ECO:0000313" key="4">
    <source>
        <dbReference type="Proteomes" id="UP000094569"/>
    </source>
</evidence>
<keyword evidence="2" id="KW-0560">Oxidoreductase</keyword>
<comment type="similarity">
    <text evidence="1">Belongs to the short-chain dehydrogenases/reductases (SDR) family.</text>
</comment>
<dbReference type="Gene3D" id="3.40.50.720">
    <property type="entry name" value="NAD(P)-binding Rossmann-like Domain"/>
    <property type="match status" value="1"/>
</dbReference>
<evidence type="ECO:0008006" key="5">
    <source>
        <dbReference type="Google" id="ProtNLM"/>
    </source>
</evidence>
<evidence type="ECO:0000256" key="1">
    <source>
        <dbReference type="ARBA" id="ARBA00006484"/>
    </source>
</evidence>
<dbReference type="PRINTS" id="PR00081">
    <property type="entry name" value="GDHRDH"/>
</dbReference>
<name>A0A1E3BM49_ASPCR</name>
<dbReference type="GO" id="GO:0016491">
    <property type="term" value="F:oxidoreductase activity"/>
    <property type="evidence" value="ECO:0007669"/>
    <property type="project" value="UniProtKB-KW"/>
</dbReference>
<gene>
    <name evidence="3" type="ORF">SI65_02853</name>
</gene>
<protein>
    <recommendedName>
        <fullName evidence="5">NAD(P)-binding protein</fullName>
    </recommendedName>
</protein>
<sequence>MAVTFDISPEKEAGVLRLFHSQLFVTPPPLTRRDVDLSGKTAIVTGANGGLGLETARQLLDLGCKVILAVRRVERGEAARQELLEGRDARATEIEVWSLDLASYESVMSFAERAKTLPRLDIVVLNAGLYKVSQTMVATTGYEESIHVNYLANALLITLLAPIVKEKKTGSSPGRIVLVSSDLAAWAKFKERKSNPILPTFKQKMTPKWDFLERYGTSKVLGQFFVAELAKRVSPDAVLITTTNCGLCHGSELSREGQGHLIGYFFNVVSRIFGRSCSVGARVFVHAAASPVLGASVHGQYVEDAKLRPMSPLIYKPEGLQLGLKLWEETMDELSFAGAREIIDSLSK</sequence>
<dbReference type="AlphaFoldDB" id="A0A1E3BM49"/>
<dbReference type="InterPro" id="IPR036291">
    <property type="entry name" value="NAD(P)-bd_dom_sf"/>
</dbReference>
<keyword evidence="4" id="KW-1185">Reference proteome</keyword>
<dbReference type="Proteomes" id="UP000094569">
    <property type="component" value="Unassembled WGS sequence"/>
</dbReference>
<comment type="caution">
    <text evidence="3">The sequence shown here is derived from an EMBL/GenBank/DDBJ whole genome shotgun (WGS) entry which is preliminary data.</text>
</comment>
<dbReference type="InterPro" id="IPR002347">
    <property type="entry name" value="SDR_fam"/>
</dbReference>
<dbReference type="PANTHER" id="PTHR43157:SF31">
    <property type="entry name" value="PHOSPHATIDYLINOSITOL-GLYCAN BIOSYNTHESIS CLASS F PROTEIN"/>
    <property type="match status" value="1"/>
</dbReference>
<dbReference type="OrthoDB" id="191139at2759"/>
<dbReference type="STRING" id="573508.A0A1E3BM49"/>
<accession>A0A1E3BM49</accession>
<evidence type="ECO:0000256" key="2">
    <source>
        <dbReference type="ARBA" id="ARBA00023002"/>
    </source>
</evidence>
<reference evidence="3 4" key="1">
    <citation type="journal article" date="2016" name="BMC Genomics">
        <title>Comparative genomic and transcriptomic analyses of the Fuzhuan brick tea-fermentation fungus Aspergillus cristatus.</title>
        <authorList>
            <person name="Ge Y."/>
            <person name="Wang Y."/>
            <person name="Liu Y."/>
            <person name="Tan Y."/>
            <person name="Ren X."/>
            <person name="Zhang X."/>
            <person name="Hyde K.D."/>
            <person name="Liu Y."/>
            <person name="Liu Z."/>
        </authorList>
    </citation>
    <scope>NUCLEOTIDE SEQUENCE [LARGE SCALE GENOMIC DNA]</scope>
    <source>
        <strain evidence="3 4">GZAAS20.1005</strain>
    </source>
</reference>
<evidence type="ECO:0000313" key="3">
    <source>
        <dbReference type="EMBL" id="ODM22009.1"/>
    </source>
</evidence>
<dbReference type="VEuPathDB" id="FungiDB:SI65_02853"/>
<organism evidence="3 4">
    <name type="scientific">Aspergillus cristatus</name>
    <name type="common">Chinese Fuzhuan brick tea-fermentation fungus</name>
    <name type="synonym">Eurotium cristatum</name>
    <dbReference type="NCBI Taxonomy" id="573508"/>
    <lineage>
        <taxon>Eukaryota</taxon>
        <taxon>Fungi</taxon>
        <taxon>Dikarya</taxon>
        <taxon>Ascomycota</taxon>
        <taxon>Pezizomycotina</taxon>
        <taxon>Eurotiomycetes</taxon>
        <taxon>Eurotiomycetidae</taxon>
        <taxon>Eurotiales</taxon>
        <taxon>Aspergillaceae</taxon>
        <taxon>Aspergillus</taxon>
        <taxon>Aspergillus subgen. Aspergillus</taxon>
    </lineage>
</organism>
<dbReference type="PANTHER" id="PTHR43157">
    <property type="entry name" value="PHOSPHATIDYLINOSITOL-GLYCAN BIOSYNTHESIS CLASS F PROTEIN-RELATED"/>
    <property type="match status" value="1"/>
</dbReference>
<dbReference type="SUPFAM" id="SSF51735">
    <property type="entry name" value="NAD(P)-binding Rossmann-fold domains"/>
    <property type="match status" value="1"/>
</dbReference>
<dbReference type="Pfam" id="PF00106">
    <property type="entry name" value="adh_short"/>
    <property type="match status" value="1"/>
</dbReference>
<proteinExistence type="inferred from homology"/>